<name>A0A132A6Y9_SARSC</name>
<proteinExistence type="predicted"/>
<dbReference type="PRINTS" id="PR00837">
    <property type="entry name" value="V5TPXLIKE"/>
</dbReference>
<dbReference type="SMART" id="SM00198">
    <property type="entry name" value="SCP"/>
    <property type="match status" value="1"/>
</dbReference>
<dbReference type="InterPro" id="IPR001283">
    <property type="entry name" value="CRISP-related"/>
</dbReference>
<dbReference type="InterPro" id="IPR035940">
    <property type="entry name" value="CAP_sf"/>
</dbReference>
<dbReference type="PROSITE" id="PS01009">
    <property type="entry name" value="CRISP_1"/>
    <property type="match status" value="1"/>
</dbReference>
<dbReference type="SUPFAM" id="SSF55797">
    <property type="entry name" value="PR-1-like"/>
    <property type="match status" value="1"/>
</dbReference>
<sequence length="185" mass="21177">MDVGENLAWNSQEPIDCRIPLQLWYDEWKIYNYQHPKINPQNGHFTQMIWRSSRRIGCGQAISKGRNGGTYTVCNYDPPGNWKNEELQNVSPPLDGVGIEWNPLGKNTIIQMPPIDSSSTILTTKLVKKKATRFSYKKLLPKLSTTYSNYYYGPKTSLSTSALTNYKYKLPDTYRSSPKMTNIIG</sequence>
<protein>
    <submittedName>
        <fullName evidence="1">Cysteine-rich secretory protein-like protein</fullName>
    </submittedName>
</protein>
<dbReference type="Gene3D" id="3.40.33.10">
    <property type="entry name" value="CAP"/>
    <property type="match status" value="1"/>
</dbReference>
<dbReference type="InterPro" id="IPR018244">
    <property type="entry name" value="Allrgn_V5/Tpx1_CS"/>
</dbReference>
<dbReference type="PANTHER" id="PTHR10334">
    <property type="entry name" value="CYSTEINE-RICH SECRETORY PROTEIN-RELATED"/>
    <property type="match status" value="1"/>
</dbReference>
<accession>A0A132A6Y9</accession>
<dbReference type="VEuPathDB" id="VectorBase:SSCA006824"/>
<comment type="caution">
    <text evidence="1">The sequence shown here is derived from an EMBL/GenBank/DDBJ whole genome shotgun (WGS) entry which is preliminary data.</text>
</comment>
<dbReference type="Proteomes" id="UP000616769">
    <property type="component" value="Unassembled WGS sequence"/>
</dbReference>
<dbReference type="EMBL" id="JXLN01011057">
    <property type="protein sequence ID" value="KPM06714.1"/>
    <property type="molecule type" value="Genomic_DNA"/>
</dbReference>
<evidence type="ECO:0000313" key="1">
    <source>
        <dbReference type="EMBL" id="KPM06714.1"/>
    </source>
</evidence>
<dbReference type="InterPro" id="IPR014044">
    <property type="entry name" value="CAP_dom"/>
</dbReference>
<dbReference type="OrthoDB" id="6507808at2759"/>
<dbReference type="AlphaFoldDB" id="A0A132A6Y9"/>
<gene>
    <name evidence="1" type="ORF">QR98_0051920</name>
</gene>
<dbReference type="Pfam" id="PF00188">
    <property type="entry name" value="CAP"/>
    <property type="match status" value="1"/>
</dbReference>
<organism evidence="1 2">
    <name type="scientific">Sarcoptes scabiei</name>
    <name type="common">Itch mite</name>
    <name type="synonym">Acarus scabiei</name>
    <dbReference type="NCBI Taxonomy" id="52283"/>
    <lineage>
        <taxon>Eukaryota</taxon>
        <taxon>Metazoa</taxon>
        <taxon>Ecdysozoa</taxon>
        <taxon>Arthropoda</taxon>
        <taxon>Chelicerata</taxon>
        <taxon>Arachnida</taxon>
        <taxon>Acari</taxon>
        <taxon>Acariformes</taxon>
        <taxon>Sarcoptiformes</taxon>
        <taxon>Astigmata</taxon>
        <taxon>Psoroptidia</taxon>
        <taxon>Sarcoptoidea</taxon>
        <taxon>Sarcoptidae</taxon>
        <taxon>Sarcoptinae</taxon>
        <taxon>Sarcoptes</taxon>
    </lineage>
</organism>
<reference evidence="1 2" key="1">
    <citation type="journal article" date="2015" name="Parasit. Vectors">
        <title>Draft genome of the scabies mite.</title>
        <authorList>
            <person name="Rider S.D.Jr."/>
            <person name="Morgan M.S."/>
            <person name="Arlian L.G."/>
        </authorList>
    </citation>
    <scope>NUCLEOTIDE SEQUENCE [LARGE SCALE GENOMIC DNA]</scope>
    <source>
        <strain evidence="1">Arlian Lab</strain>
    </source>
</reference>
<evidence type="ECO:0000313" key="2">
    <source>
        <dbReference type="Proteomes" id="UP000616769"/>
    </source>
</evidence>
<dbReference type="GO" id="GO:0005576">
    <property type="term" value="C:extracellular region"/>
    <property type="evidence" value="ECO:0007669"/>
    <property type="project" value="InterPro"/>
</dbReference>